<reference evidence="2" key="1">
    <citation type="submission" date="2005-09" db="EMBL/GenBank/DDBJ databases">
        <authorList>
            <person name="Mural R.J."/>
            <person name="Li P.W."/>
            <person name="Adams M.D."/>
            <person name="Amanatides P.G."/>
            <person name="Baden-Tillson H."/>
            <person name="Barnstead M."/>
            <person name="Chin S.H."/>
            <person name="Dew I."/>
            <person name="Evans C.A."/>
            <person name="Ferriera S."/>
            <person name="Flanigan M."/>
            <person name="Fosler C."/>
            <person name="Glodek A."/>
            <person name="Gu Z."/>
            <person name="Holt R.A."/>
            <person name="Jennings D."/>
            <person name="Kraft C.L."/>
            <person name="Lu F."/>
            <person name="Nguyen T."/>
            <person name="Nusskern D.R."/>
            <person name="Pfannkoch C.M."/>
            <person name="Sitter C."/>
            <person name="Sutton G.G."/>
            <person name="Venter J.C."/>
            <person name="Wang Z."/>
            <person name="Woodage T."/>
            <person name="Zheng X.H."/>
            <person name="Zhong F."/>
        </authorList>
    </citation>
    <scope>NUCLEOTIDE SEQUENCE [LARGE SCALE GENOMIC DNA]</scope>
    <source>
        <strain>BN</strain>
        <strain evidence="2">Sprague-Dawley</strain>
    </source>
</reference>
<sequence>MIPLFYAFSTSQDNYFILRRLQISKTKYKLIYKKVNSAGQLDPASAATLINICTVYNANYYTKGVLTTEDSANDSLSPPCDSTSPP</sequence>
<evidence type="ECO:0000313" key="1">
    <source>
        <dbReference type="EMBL" id="EDL94935.1"/>
    </source>
</evidence>
<dbReference type="AlphaFoldDB" id="A6JGS9"/>
<dbReference type="EMBL" id="CH473985">
    <property type="protein sequence ID" value="EDL94935.1"/>
    <property type="molecule type" value="Genomic_DNA"/>
</dbReference>
<gene>
    <name evidence="1" type="ORF">rCG_63262</name>
</gene>
<protein>
    <submittedName>
        <fullName evidence="1">RCG63262</fullName>
    </submittedName>
</protein>
<name>A6JGS9_RAT</name>
<proteinExistence type="predicted"/>
<accession>A6JGS9</accession>
<evidence type="ECO:0000313" key="2">
    <source>
        <dbReference type="Proteomes" id="UP000234681"/>
    </source>
</evidence>
<organism evidence="1 2">
    <name type="scientific">Rattus norvegicus</name>
    <name type="common">Rat</name>
    <dbReference type="NCBI Taxonomy" id="10116"/>
    <lineage>
        <taxon>Eukaryota</taxon>
        <taxon>Metazoa</taxon>
        <taxon>Chordata</taxon>
        <taxon>Craniata</taxon>
        <taxon>Vertebrata</taxon>
        <taxon>Euteleostomi</taxon>
        <taxon>Mammalia</taxon>
        <taxon>Eutheria</taxon>
        <taxon>Euarchontoglires</taxon>
        <taxon>Glires</taxon>
        <taxon>Rodentia</taxon>
        <taxon>Myomorpha</taxon>
        <taxon>Muroidea</taxon>
        <taxon>Muridae</taxon>
        <taxon>Murinae</taxon>
        <taxon>Rattus</taxon>
    </lineage>
</organism>
<dbReference type="Proteomes" id="UP000234681">
    <property type="component" value="Chromosome 13"/>
</dbReference>